<reference evidence="1" key="1">
    <citation type="submission" date="2023-11" db="EMBL/GenBank/DDBJ databases">
        <authorList>
            <person name="De Vega J J."/>
            <person name="De Vega J J."/>
        </authorList>
    </citation>
    <scope>NUCLEOTIDE SEQUENCE</scope>
</reference>
<dbReference type="EMBL" id="CAVNYO010000401">
    <property type="protein sequence ID" value="CAK5274138.1"/>
    <property type="molecule type" value="Genomic_DNA"/>
</dbReference>
<name>A0AAD2HDC9_9AGAR</name>
<organism evidence="1 2">
    <name type="scientific">Mycena citricolor</name>
    <dbReference type="NCBI Taxonomy" id="2018698"/>
    <lineage>
        <taxon>Eukaryota</taxon>
        <taxon>Fungi</taxon>
        <taxon>Dikarya</taxon>
        <taxon>Basidiomycota</taxon>
        <taxon>Agaricomycotina</taxon>
        <taxon>Agaricomycetes</taxon>
        <taxon>Agaricomycetidae</taxon>
        <taxon>Agaricales</taxon>
        <taxon>Marasmiineae</taxon>
        <taxon>Mycenaceae</taxon>
        <taxon>Mycena</taxon>
    </lineage>
</organism>
<keyword evidence="2" id="KW-1185">Reference proteome</keyword>
<proteinExistence type="predicted"/>
<dbReference type="Proteomes" id="UP001295794">
    <property type="component" value="Unassembled WGS sequence"/>
</dbReference>
<evidence type="ECO:0000313" key="2">
    <source>
        <dbReference type="Proteomes" id="UP001295794"/>
    </source>
</evidence>
<dbReference type="AlphaFoldDB" id="A0AAD2HDC9"/>
<gene>
    <name evidence="1" type="ORF">MYCIT1_LOCUS21128</name>
</gene>
<evidence type="ECO:0000313" key="1">
    <source>
        <dbReference type="EMBL" id="CAK5274138.1"/>
    </source>
</evidence>
<comment type="caution">
    <text evidence="1">The sequence shown here is derived from an EMBL/GenBank/DDBJ whole genome shotgun (WGS) entry which is preliminary data.</text>
</comment>
<accession>A0AAD2HDC9</accession>
<sequence length="147" mass="16247">MIGCCSLYLAILHPLFLPPTREAPTAAIPDDLIFAHSMRSSPQGVTLWLCVLLFVYFDGHWLLALTPTLQTAATSREGYIAKLSGRMSWHTPPLVICSMIWQRRVYESSCIIPCSTERQWLMCAGHIDGAGGTRRPSGDRDLGSALN</sequence>
<protein>
    <submittedName>
        <fullName evidence="1">Uncharacterized protein</fullName>
    </submittedName>
</protein>